<keyword evidence="7" id="KW-0131">Cell cycle</keyword>
<protein>
    <recommendedName>
        <fullName evidence="3">Spindle assembly checkpoint component MAD1</fullName>
    </recommendedName>
</protein>
<feature type="region of interest" description="Disordered" evidence="9">
    <location>
        <begin position="148"/>
        <end position="201"/>
    </location>
</feature>
<feature type="compositionally biased region" description="Basic and acidic residues" evidence="9">
    <location>
        <begin position="41"/>
        <end position="55"/>
    </location>
</feature>
<feature type="compositionally biased region" description="Basic and acidic residues" evidence="9">
    <location>
        <begin position="570"/>
        <end position="582"/>
    </location>
</feature>
<comment type="similarity">
    <text evidence="2">Belongs to the MAD1 family.</text>
</comment>
<evidence type="ECO:0000256" key="1">
    <source>
        <dbReference type="ARBA" id="ARBA00004123"/>
    </source>
</evidence>
<accession>A0A9P8AE81</accession>
<evidence type="ECO:0000256" key="3">
    <source>
        <dbReference type="ARBA" id="ARBA00022019"/>
    </source>
</evidence>
<dbReference type="PANTHER" id="PTHR23168:SF0">
    <property type="entry name" value="MITOTIC SPINDLE ASSEMBLY CHECKPOINT PROTEIN MAD1"/>
    <property type="match status" value="1"/>
</dbReference>
<dbReference type="EMBL" id="CM032181">
    <property type="protein sequence ID" value="KAG7098354.1"/>
    <property type="molecule type" value="Genomic_DNA"/>
</dbReference>
<feature type="region of interest" description="Disordered" evidence="9">
    <location>
        <begin position="541"/>
        <end position="582"/>
    </location>
</feature>
<dbReference type="OrthoDB" id="331602at2759"/>
<organism evidence="10 11">
    <name type="scientific">Marasmius oreades</name>
    <name type="common">fairy-ring Marasmius</name>
    <dbReference type="NCBI Taxonomy" id="181124"/>
    <lineage>
        <taxon>Eukaryota</taxon>
        <taxon>Fungi</taxon>
        <taxon>Dikarya</taxon>
        <taxon>Basidiomycota</taxon>
        <taxon>Agaricomycotina</taxon>
        <taxon>Agaricomycetes</taxon>
        <taxon>Agaricomycetidae</taxon>
        <taxon>Agaricales</taxon>
        <taxon>Marasmiineae</taxon>
        <taxon>Marasmiaceae</taxon>
        <taxon>Marasmius</taxon>
    </lineage>
</organism>
<comment type="caution">
    <text evidence="10">The sequence shown here is derived from an EMBL/GenBank/DDBJ whole genome shotgun (WGS) entry which is preliminary data.</text>
</comment>
<keyword evidence="6" id="KW-0539">Nucleus</keyword>
<evidence type="ECO:0000313" key="10">
    <source>
        <dbReference type="EMBL" id="KAG7098354.1"/>
    </source>
</evidence>
<feature type="coiled-coil region" evidence="8">
    <location>
        <begin position="429"/>
        <end position="487"/>
    </location>
</feature>
<feature type="compositionally biased region" description="Low complexity" evidence="9">
    <location>
        <begin position="400"/>
        <end position="410"/>
    </location>
</feature>
<evidence type="ECO:0000256" key="7">
    <source>
        <dbReference type="ARBA" id="ARBA00023306"/>
    </source>
</evidence>
<dbReference type="GO" id="GO:0007094">
    <property type="term" value="P:mitotic spindle assembly checkpoint signaling"/>
    <property type="evidence" value="ECO:0007669"/>
    <property type="project" value="InterPro"/>
</dbReference>
<evidence type="ECO:0000256" key="8">
    <source>
        <dbReference type="SAM" id="Coils"/>
    </source>
</evidence>
<feature type="coiled-coil region" evidence="8">
    <location>
        <begin position="749"/>
        <end position="779"/>
    </location>
</feature>
<dbReference type="InterPro" id="IPR008672">
    <property type="entry name" value="Mad1"/>
</dbReference>
<dbReference type="KEGG" id="more:E1B28_000313"/>
<dbReference type="Proteomes" id="UP001049176">
    <property type="component" value="Chromosome 1"/>
</dbReference>
<gene>
    <name evidence="10" type="ORF">E1B28_000313</name>
</gene>
<dbReference type="GO" id="GO:0005635">
    <property type="term" value="C:nuclear envelope"/>
    <property type="evidence" value="ECO:0007669"/>
    <property type="project" value="TreeGrafter"/>
</dbReference>
<keyword evidence="11" id="KW-1185">Reference proteome</keyword>
<keyword evidence="5" id="KW-0498">Mitosis</keyword>
<feature type="region of interest" description="Disordered" evidence="9">
    <location>
        <begin position="110"/>
        <end position="129"/>
    </location>
</feature>
<keyword evidence="4" id="KW-0132">Cell division</keyword>
<name>A0A9P8AE81_9AGAR</name>
<feature type="compositionally biased region" description="Polar residues" evidence="9">
    <location>
        <begin position="731"/>
        <end position="744"/>
    </location>
</feature>
<evidence type="ECO:0000256" key="5">
    <source>
        <dbReference type="ARBA" id="ARBA00022776"/>
    </source>
</evidence>
<dbReference type="RefSeq" id="XP_043014824.1">
    <property type="nucleotide sequence ID" value="XM_043146124.1"/>
</dbReference>
<sequence>MNPSTSNTSLASSSATTRTLGSTTMASRTPGIARSLRSSALKRDSSTAMLDKEPHPTSSKRALLSSTLTAASTERQLASLQTANHSLTSKLRETEHELASVQRDRRFLADREKAEREAREESEKTRENERKKYVAEIQKLRASLGKMEEQIEEAKDEGRKMKEEAGKTRRELDRKEMESARVKRELETLESELSSTQRDLQQTMEECTELEKRIGKDNEDMIERAAKEIEDRFVKEMEDERKSMEETLEEVLKEKDAEIEDLRATIDEQQKEWMKMEEYAENLESQLTEAATKLANEEKTRTEALALASKAIGRQLSEPSSSPQTAMDVDSLASSSQLVPTQPEPSTPSKTGTLSSMLLATPSSASRMARQAITNRLSSPRHPFTPPFSNSPLRRRAGESSPGPSTLSTPLRIEIFKRDPDAEALGSHLASLMDHLRKVESENVKLRAELGVLRGKDESIQVLKEENMSHQARIKRQEKEIEKLVKASTFSPSLSSSINSSSSPRSVQETNELAKLRVEHANLLERFGEIKAELAGLKSAGRDPLLTQSSGGPEKESEGQFNDDSSDEPEATKQRSRMKERELENLRKELEFAKGMMDSYATELQLMTPNAGLGSASTPLNELNGRRVIQLEQLLEEAKNENEKLREDIETILLEQKPTEDSVTNPDLEVIKQLQSQVLALEETIATRLVTIENLEQELFELRGEIAGGRHVPPNTRILKTTEAAPGDYDPSSSTKSSAPQQNDDLVPKETLMSALREGKRLQEELERREKRLLRLKEIFNSKSAEFREAVGALLGIKLAFYPNGQVRITSLYDMTATFVFSPSKHDLKMQLIGVGTEDGPPQDWRENLPNWQSYWIEQEQCIPGFLATVTLEIYDRWKSKGGGGMKSTQ</sequence>
<evidence type="ECO:0000256" key="6">
    <source>
        <dbReference type="ARBA" id="ARBA00023242"/>
    </source>
</evidence>
<evidence type="ECO:0000256" key="9">
    <source>
        <dbReference type="SAM" id="MobiDB-lite"/>
    </source>
</evidence>
<dbReference type="GeneID" id="66069389"/>
<dbReference type="PANTHER" id="PTHR23168">
    <property type="entry name" value="MITOTIC SPINDLE ASSEMBLY CHECKPOINT PROTEIN MAD1 MITOTIC ARREST DEFICIENT-LIKE PROTEIN 1"/>
    <property type="match status" value="1"/>
</dbReference>
<feature type="compositionally biased region" description="Basic and acidic residues" evidence="9">
    <location>
        <begin position="148"/>
        <end position="187"/>
    </location>
</feature>
<dbReference type="GO" id="GO:0000776">
    <property type="term" value="C:kinetochore"/>
    <property type="evidence" value="ECO:0007669"/>
    <property type="project" value="TreeGrafter"/>
</dbReference>
<reference evidence="10" key="1">
    <citation type="journal article" date="2021" name="Genome Biol. Evol.">
        <title>The assembled and annotated genome of the fairy-ring fungus Marasmius oreades.</title>
        <authorList>
            <person name="Hiltunen M."/>
            <person name="Ament-Velasquez S.L."/>
            <person name="Johannesson H."/>
        </authorList>
    </citation>
    <scope>NUCLEOTIDE SEQUENCE</scope>
    <source>
        <strain evidence="10">03SP1</strain>
    </source>
</reference>
<feature type="region of interest" description="Disordered" evidence="9">
    <location>
        <begin position="1"/>
        <end position="61"/>
    </location>
</feature>
<proteinExistence type="inferred from homology"/>
<dbReference type="Gene3D" id="3.30.457.60">
    <property type="match status" value="1"/>
</dbReference>
<evidence type="ECO:0000256" key="2">
    <source>
        <dbReference type="ARBA" id="ARBA00008029"/>
    </source>
</evidence>
<feature type="region of interest" description="Disordered" evidence="9">
    <location>
        <begin position="313"/>
        <end position="355"/>
    </location>
</feature>
<keyword evidence="8" id="KW-0175">Coiled coil</keyword>
<dbReference type="Pfam" id="PF05557">
    <property type="entry name" value="MAD"/>
    <property type="match status" value="1"/>
</dbReference>
<feature type="compositionally biased region" description="Low complexity" evidence="9">
    <location>
        <begin position="1"/>
        <end position="27"/>
    </location>
</feature>
<evidence type="ECO:0000313" key="11">
    <source>
        <dbReference type="Proteomes" id="UP001049176"/>
    </source>
</evidence>
<feature type="region of interest" description="Disordered" evidence="9">
    <location>
        <begin position="721"/>
        <end position="746"/>
    </location>
</feature>
<dbReference type="GO" id="GO:0051315">
    <property type="term" value="P:attachment of mitotic spindle microtubules to kinetochore"/>
    <property type="evidence" value="ECO:0007669"/>
    <property type="project" value="TreeGrafter"/>
</dbReference>
<dbReference type="Gene3D" id="1.20.5.170">
    <property type="match status" value="1"/>
</dbReference>
<dbReference type="GO" id="GO:0072686">
    <property type="term" value="C:mitotic spindle"/>
    <property type="evidence" value="ECO:0007669"/>
    <property type="project" value="TreeGrafter"/>
</dbReference>
<feature type="region of interest" description="Disordered" evidence="9">
    <location>
        <begin position="375"/>
        <end position="410"/>
    </location>
</feature>
<evidence type="ECO:0000256" key="4">
    <source>
        <dbReference type="ARBA" id="ARBA00022618"/>
    </source>
</evidence>
<dbReference type="GO" id="GO:0051301">
    <property type="term" value="P:cell division"/>
    <property type="evidence" value="ECO:0007669"/>
    <property type="project" value="UniProtKB-KW"/>
</dbReference>
<dbReference type="AlphaFoldDB" id="A0A9P8AE81"/>
<comment type="subcellular location">
    <subcellularLocation>
        <location evidence="1">Nucleus</location>
    </subcellularLocation>
</comment>